<dbReference type="AlphaFoldDB" id="A0A6A5TR49"/>
<evidence type="ECO:0000313" key="2">
    <source>
        <dbReference type="Proteomes" id="UP000800035"/>
    </source>
</evidence>
<feature type="non-terminal residue" evidence="1">
    <location>
        <position position="1"/>
    </location>
</feature>
<evidence type="ECO:0000313" key="1">
    <source>
        <dbReference type="EMBL" id="KAF1954744.1"/>
    </source>
</evidence>
<dbReference type="OrthoDB" id="7295497at2759"/>
<sequence>GPYKCERINLTIGKPCNTIFSRLYNLTCYKNTIYNMRKQKVHCVLCGKEKTFSRNNVLTYYIVRVYY</sequence>
<organism evidence="1 2">
    <name type="scientific">Byssothecium circinans</name>
    <dbReference type="NCBI Taxonomy" id="147558"/>
    <lineage>
        <taxon>Eukaryota</taxon>
        <taxon>Fungi</taxon>
        <taxon>Dikarya</taxon>
        <taxon>Ascomycota</taxon>
        <taxon>Pezizomycotina</taxon>
        <taxon>Dothideomycetes</taxon>
        <taxon>Pleosporomycetidae</taxon>
        <taxon>Pleosporales</taxon>
        <taxon>Massarineae</taxon>
        <taxon>Massarinaceae</taxon>
        <taxon>Byssothecium</taxon>
    </lineage>
</organism>
<keyword evidence="2" id="KW-1185">Reference proteome</keyword>
<protein>
    <submittedName>
        <fullName evidence="1">Uncharacterized protein</fullName>
    </submittedName>
</protein>
<dbReference type="Proteomes" id="UP000800035">
    <property type="component" value="Unassembled WGS sequence"/>
</dbReference>
<accession>A0A6A5TR49</accession>
<dbReference type="EMBL" id="ML976997">
    <property type="protein sequence ID" value="KAF1954744.1"/>
    <property type="molecule type" value="Genomic_DNA"/>
</dbReference>
<gene>
    <name evidence="1" type="ORF">CC80DRAFT_416864</name>
</gene>
<proteinExistence type="predicted"/>
<reference evidence="1" key="1">
    <citation type="journal article" date="2020" name="Stud. Mycol.">
        <title>101 Dothideomycetes genomes: a test case for predicting lifestyles and emergence of pathogens.</title>
        <authorList>
            <person name="Haridas S."/>
            <person name="Albert R."/>
            <person name="Binder M."/>
            <person name="Bloem J."/>
            <person name="Labutti K."/>
            <person name="Salamov A."/>
            <person name="Andreopoulos B."/>
            <person name="Baker S."/>
            <person name="Barry K."/>
            <person name="Bills G."/>
            <person name="Bluhm B."/>
            <person name="Cannon C."/>
            <person name="Castanera R."/>
            <person name="Culley D."/>
            <person name="Daum C."/>
            <person name="Ezra D."/>
            <person name="Gonzalez J."/>
            <person name="Henrissat B."/>
            <person name="Kuo A."/>
            <person name="Liang C."/>
            <person name="Lipzen A."/>
            <person name="Lutzoni F."/>
            <person name="Magnuson J."/>
            <person name="Mondo S."/>
            <person name="Nolan M."/>
            <person name="Ohm R."/>
            <person name="Pangilinan J."/>
            <person name="Park H.-J."/>
            <person name="Ramirez L."/>
            <person name="Alfaro M."/>
            <person name="Sun H."/>
            <person name="Tritt A."/>
            <person name="Yoshinaga Y."/>
            <person name="Zwiers L.-H."/>
            <person name="Turgeon B."/>
            <person name="Goodwin S."/>
            <person name="Spatafora J."/>
            <person name="Crous P."/>
            <person name="Grigoriev I."/>
        </authorList>
    </citation>
    <scope>NUCLEOTIDE SEQUENCE</scope>
    <source>
        <strain evidence="1">CBS 675.92</strain>
    </source>
</reference>
<name>A0A6A5TR49_9PLEO</name>